<evidence type="ECO:0000256" key="1">
    <source>
        <dbReference type="ARBA" id="ARBA00012528"/>
    </source>
</evidence>
<reference evidence="7" key="1">
    <citation type="journal article" date="2019" name="Int. J. Syst. Evol. Microbiol.">
        <title>The Global Catalogue of Microorganisms (GCM) 10K type strain sequencing project: providing services to taxonomists for standard genome sequencing and annotation.</title>
        <authorList>
            <consortium name="The Broad Institute Genomics Platform"/>
            <consortium name="The Broad Institute Genome Sequencing Center for Infectious Disease"/>
            <person name="Wu L."/>
            <person name="Ma J."/>
        </authorList>
    </citation>
    <scope>NUCLEOTIDE SEQUENCE [LARGE SCALE GENOMIC DNA]</scope>
    <source>
        <strain evidence="7">CECT 7297</strain>
    </source>
</reference>
<keyword evidence="6" id="KW-0808">Transferase</keyword>
<dbReference type="SMART" id="SM00091">
    <property type="entry name" value="PAS"/>
    <property type="match status" value="2"/>
</dbReference>
<dbReference type="InterPro" id="IPR050469">
    <property type="entry name" value="Diguanylate_Cyclase"/>
</dbReference>
<evidence type="ECO:0000256" key="2">
    <source>
        <dbReference type="ARBA" id="ARBA00022777"/>
    </source>
</evidence>
<evidence type="ECO:0000259" key="4">
    <source>
        <dbReference type="PROSITE" id="PS50113"/>
    </source>
</evidence>
<dbReference type="Pfam" id="PF08448">
    <property type="entry name" value="PAS_4"/>
    <property type="match status" value="1"/>
</dbReference>
<dbReference type="Gene3D" id="3.30.450.40">
    <property type="match status" value="1"/>
</dbReference>
<dbReference type="InterPro" id="IPR029016">
    <property type="entry name" value="GAF-like_dom_sf"/>
</dbReference>
<dbReference type="Pfam" id="PF13426">
    <property type="entry name" value="PAS_9"/>
    <property type="match status" value="1"/>
</dbReference>
<feature type="domain" description="PAC" evidence="4">
    <location>
        <begin position="361"/>
        <end position="413"/>
    </location>
</feature>
<dbReference type="InterPro" id="IPR029787">
    <property type="entry name" value="Nucleotide_cyclase"/>
</dbReference>
<sequence>MSPEVPDTRVLEATLDIIRDAVLITEPCPSTTITFANAAFYRLTGYTQSEVIGKTPALLQGRDTAANWLDIFRQPASVAGSPPIEITNYHRDGTPLQLEWSVTACPAGRYLMAVQRDVTELRNLERQHLQLQVLTQMQQLVSTAGLDLQMLRQKVVDVALEATGAEGAAIEEAMGDEIVYTAVAGTARAVAGLRLPLDASLSGVCYREQVPIFCPDTHQDSRVARARAEEIGFRSGLLVPLLHEGLCFGALKVYSGLPHAFRREQLELLEMASQVLAASLNDARRFKREQERRTLLVDSLPMLISFVDDDYRYREINAAYTRWFGIEPGQMLGKKVADVLGREAFDRIHGYMAAAMAGDQVRFETTVPYARGGTRPVEAEYIPLQDGEGHVLGFYALVRDISERKSAERDHLTKAYNRRGFDRRMATAFATARRYARPLSLLFLDIDLFKPVNDQCGHDVGDQILQKVARLLMQLARESDTVCRWGGEEFAVLAPETDLEEAMELAERLRQAVASEVESPLGPVTISIGVVERRPRESRKQFTRRADRALYRAKELGRNRVETSGS</sequence>
<evidence type="ECO:0000313" key="7">
    <source>
        <dbReference type="Proteomes" id="UP001595798"/>
    </source>
</evidence>
<keyword evidence="6" id="KW-0548">Nucleotidyltransferase</keyword>
<dbReference type="NCBIfam" id="TIGR00254">
    <property type="entry name" value="GGDEF"/>
    <property type="match status" value="1"/>
</dbReference>
<evidence type="ECO:0000259" key="5">
    <source>
        <dbReference type="PROSITE" id="PS50887"/>
    </source>
</evidence>
<dbReference type="SMART" id="SM00086">
    <property type="entry name" value="PAC"/>
    <property type="match status" value="2"/>
</dbReference>
<keyword evidence="2" id="KW-0418">Kinase</keyword>
<dbReference type="InterPro" id="IPR001610">
    <property type="entry name" value="PAC"/>
</dbReference>
<dbReference type="InterPro" id="IPR003018">
    <property type="entry name" value="GAF"/>
</dbReference>
<evidence type="ECO:0000313" key="6">
    <source>
        <dbReference type="EMBL" id="MFC4257889.1"/>
    </source>
</evidence>
<dbReference type="Pfam" id="PF13185">
    <property type="entry name" value="GAF_2"/>
    <property type="match status" value="1"/>
</dbReference>
<dbReference type="CDD" id="cd01949">
    <property type="entry name" value="GGDEF"/>
    <property type="match status" value="1"/>
</dbReference>
<protein>
    <recommendedName>
        <fullName evidence="1">diguanylate cyclase</fullName>
        <ecNumber evidence="1">2.7.7.65</ecNumber>
    </recommendedName>
</protein>
<dbReference type="PANTHER" id="PTHR45138:SF24">
    <property type="entry name" value="DIGUANYLATE CYCLASE DGCC-RELATED"/>
    <property type="match status" value="1"/>
</dbReference>
<evidence type="ECO:0000259" key="3">
    <source>
        <dbReference type="PROSITE" id="PS50112"/>
    </source>
</evidence>
<dbReference type="NCBIfam" id="TIGR00229">
    <property type="entry name" value="sensory_box"/>
    <property type="match status" value="2"/>
</dbReference>
<comment type="caution">
    <text evidence="6">The sequence shown here is derived from an EMBL/GenBank/DDBJ whole genome shotgun (WGS) entry which is preliminary data.</text>
</comment>
<feature type="domain" description="PAS" evidence="3">
    <location>
        <begin position="289"/>
        <end position="359"/>
    </location>
</feature>
<dbReference type="CDD" id="cd00130">
    <property type="entry name" value="PAS"/>
    <property type="match status" value="2"/>
</dbReference>
<proteinExistence type="predicted"/>
<dbReference type="SUPFAM" id="SSF55781">
    <property type="entry name" value="GAF domain-like"/>
    <property type="match status" value="1"/>
</dbReference>
<dbReference type="PANTHER" id="PTHR45138">
    <property type="entry name" value="REGULATORY COMPONENTS OF SENSORY TRANSDUCTION SYSTEM"/>
    <property type="match status" value="1"/>
</dbReference>
<accession>A0ABV8QD72</accession>
<feature type="domain" description="GGDEF" evidence="5">
    <location>
        <begin position="437"/>
        <end position="566"/>
    </location>
</feature>
<dbReference type="InterPro" id="IPR000160">
    <property type="entry name" value="GGDEF_dom"/>
</dbReference>
<dbReference type="GO" id="GO:0052621">
    <property type="term" value="F:diguanylate cyclase activity"/>
    <property type="evidence" value="ECO:0007669"/>
    <property type="project" value="UniProtKB-EC"/>
</dbReference>
<dbReference type="Proteomes" id="UP001595798">
    <property type="component" value="Unassembled WGS sequence"/>
</dbReference>
<dbReference type="InterPro" id="IPR035965">
    <property type="entry name" value="PAS-like_dom_sf"/>
</dbReference>
<keyword evidence="7" id="KW-1185">Reference proteome</keyword>
<dbReference type="SMART" id="SM00065">
    <property type="entry name" value="GAF"/>
    <property type="match status" value="1"/>
</dbReference>
<dbReference type="SUPFAM" id="SSF55785">
    <property type="entry name" value="PYP-like sensor domain (PAS domain)"/>
    <property type="match status" value="2"/>
</dbReference>
<dbReference type="Gene3D" id="3.30.70.270">
    <property type="match status" value="1"/>
</dbReference>
<dbReference type="Pfam" id="PF00990">
    <property type="entry name" value="GGDEF"/>
    <property type="match status" value="1"/>
</dbReference>
<dbReference type="EMBL" id="JBHSDI010000001">
    <property type="protein sequence ID" value="MFC4257889.1"/>
    <property type="molecule type" value="Genomic_DNA"/>
</dbReference>
<gene>
    <name evidence="6" type="ORF">ACFOZ5_02460</name>
</gene>
<dbReference type="SUPFAM" id="SSF55073">
    <property type="entry name" value="Nucleotide cyclase"/>
    <property type="match status" value="1"/>
</dbReference>
<dbReference type="PROSITE" id="PS50112">
    <property type="entry name" value="PAS"/>
    <property type="match status" value="2"/>
</dbReference>
<feature type="domain" description="PAS" evidence="3">
    <location>
        <begin position="7"/>
        <end position="55"/>
    </location>
</feature>
<dbReference type="InterPro" id="IPR043128">
    <property type="entry name" value="Rev_trsase/Diguanyl_cyclase"/>
</dbReference>
<dbReference type="InterPro" id="IPR000014">
    <property type="entry name" value="PAS"/>
</dbReference>
<name>A0ABV8QD72_9GAMM</name>
<dbReference type="Gene3D" id="3.30.450.20">
    <property type="entry name" value="PAS domain"/>
    <property type="match status" value="2"/>
</dbReference>
<dbReference type="InterPro" id="IPR013656">
    <property type="entry name" value="PAS_4"/>
</dbReference>
<organism evidence="6 7">
    <name type="scientific">Marinobacter lacisalsi</name>
    <dbReference type="NCBI Taxonomy" id="475979"/>
    <lineage>
        <taxon>Bacteria</taxon>
        <taxon>Pseudomonadati</taxon>
        <taxon>Pseudomonadota</taxon>
        <taxon>Gammaproteobacteria</taxon>
        <taxon>Pseudomonadales</taxon>
        <taxon>Marinobacteraceae</taxon>
        <taxon>Marinobacter</taxon>
    </lineage>
</organism>
<dbReference type="EC" id="2.7.7.65" evidence="1"/>
<dbReference type="InterPro" id="IPR000700">
    <property type="entry name" value="PAS-assoc_C"/>
</dbReference>
<dbReference type="PROSITE" id="PS50113">
    <property type="entry name" value="PAC"/>
    <property type="match status" value="1"/>
</dbReference>
<dbReference type="PROSITE" id="PS50887">
    <property type="entry name" value="GGDEF"/>
    <property type="match status" value="1"/>
</dbReference>
<dbReference type="SMART" id="SM00267">
    <property type="entry name" value="GGDEF"/>
    <property type="match status" value="1"/>
</dbReference>